<keyword evidence="1" id="KW-1133">Transmembrane helix</keyword>
<reference evidence="2" key="1">
    <citation type="journal article" date="2020" name="mSystems">
        <title>Genome- and Community-Level Interaction Insights into Carbon Utilization and Element Cycling Functions of Hydrothermarchaeota in Hydrothermal Sediment.</title>
        <authorList>
            <person name="Zhou Z."/>
            <person name="Liu Y."/>
            <person name="Xu W."/>
            <person name="Pan J."/>
            <person name="Luo Z.H."/>
            <person name="Li M."/>
        </authorList>
    </citation>
    <scope>NUCLEOTIDE SEQUENCE [LARGE SCALE GENOMIC DNA]</scope>
    <source>
        <strain evidence="2">SpSt-26</strain>
    </source>
</reference>
<feature type="transmembrane region" description="Helical" evidence="1">
    <location>
        <begin position="79"/>
        <end position="99"/>
    </location>
</feature>
<protein>
    <recommendedName>
        <fullName evidence="3">Phosphatidate cytidylyltransferase</fullName>
    </recommendedName>
</protein>
<dbReference type="GO" id="GO:0004143">
    <property type="term" value="F:ATP-dependent diacylglycerol kinase activity"/>
    <property type="evidence" value="ECO:0007669"/>
    <property type="project" value="InterPro"/>
</dbReference>
<dbReference type="PANTHER" id="PTHR31303">
    <property type="entry name" value="CTP-DEPENDENT DIACYLGLYCEROL KINASE 1"/>
    <property type="match status" value="1"/>
</dbReference>
<evidence type="ECO:0008006" key="3">
    <source>
        <dbReference type="Google" id="ProtNLM"/>
    </source>
</evidence>
<comment type="caution">
    <text evidence="2">The sequence shown here is derived from an EMBL/GenBank/DDBJ whole genome shotgun (WGS) entry which is preliminary data.</text>
</comment>
<feature type="transmembrane region" description="Helical" evidence="1">
    <location>
        <begin position="33"/>
        <end position="50"/>
    </location>
</feature>
<sequence>MLSLIPFVAILEFFRIRKGLFGCISREYEKRSLGAYVYFLISLILLTSLFPRETAFVAVLTAVVGDGTAGILRRMQRDFLASLAMFASSMLSIHVLGLMDSHSAFAVLIGTLVERIKRVGRMKIEDNLSVPISAALADSVKYIS</sequence>
<dbReference type="PANTHER" id="PTHR31303:SF1">
    <property type="entry name" value="CTP-DEPENDENT DIACYLGLYCEROL KINASE 1"/>
    <property type="match status" value="1"/>
</dbReference>
<dbReference type="InterPro" id="IPR037997">
    <property type="entry name" value="Dgk1-like"/>
</dbReference>
<feature type="transmembrane region" description="Helical" evidence="1">
    <location>
        <begin position="56"/>
        <end position="72"/>
    </location>
</feature>
<evidence type="ECO:0000256" key="1">
    <source>
        <dbReference type="SAM" id="Phobius"/>
    </source>
</evidence>
<accession>A0A7J2TII8</accession>
<keyword evidence="1" id="KW-0812">Transmembrane</keyword>
<dbReference type="AlphaFoldDB" id="A0A7J2TII8"/>
<proteinExistence type="predicted"/>
<evidence type="ECO:0000313" key="2">
    <source>
        <dbReference type="EMBL" id="HEH34832.1"/>
    </source>
</evidence>
<dbReference type="EMBL" id="DSLA01000026">
    <property type="protein sequence ID" value="HEH34832.1"/>
    <property type="molecule type" value="Genomic_DNA"/>
</dbReference>
<name>A0A7J2TII8_ARCFL</name>
<keyword evidence="1" id="KW-0472">Membrane</keyword>
<organism evidence="2">
    <name type="scientific">Archaeoglobus fulgidus</name>
    <dbReference type="NCBI Taxonomy" id="2234"/>
    <lineage>
        <taxon>Archaea</taxon>
        <taxon>Methanobacteriati</taxon>
        <taxon>Methanobacteriota</taxon>
        <taxon>Archaeoglobi</taxon>
        <taxon>Archaeoglobales</taxon>
        <taxon>Archaeoglobaceae</taxon>
        <taxon>Archaeoglobus</taxon>
    </lineage>
</organism>
<gene>
    <name evidence="2" type="ORF">ENP88_01480</name>
</gene>